<evidence type="ECO:0000256" key="2">
    <source>
        <dbReference type="ARBA" id="ARBA00023242"/>
    </source>
</evidence>
<evidence type="ECO:0008006" key="8">
    <source>
        <dbReference type="Google" id="ProtNLM"/>
    </source>
</evidence>
<feature type="region of interest" description="Disordered" evidence="3">
    <location>
        <begin position="309"/>
        <end position="410"/>
    </location>
</feature>
<comment type="caution">
    <text evidence="5">The sequence shown here is derived from an EMBL/GenBank/DDBJ whole genome shotgun (WGS) entry which is preliminary data.</text>
</comment>
<dbReference type="EMBL" id="MBAD02002596">
    <property type="protein sequence ID" value="RLN46178.1"/>
    <property type="molecule type" value="Genomic_DNA"/>
</dbReference>
<evidence type="ECO:0000256" key="3">
    <source>
        <dbReference type="SAM" id="MobiDB-lite"/>
    </source>
</evidence>
<dbReference type="GO" id="GO:0080008">
    <property type="term" value="C:Cul4-RING E3 ubiquitin ligase complex"/>
    <property type="evidence" value="ECO:0007669"/>
    <property type="project" value="TreeGrafter"/>
</dbReference>
<dbReference type="Proteomes" id="UP000277300">
    <property type="component" value="Unassembled WGS sequence"/>
</dbReference>
<keyword evidence="2" id="KW-0539">Nucleus</keyword>
<feature type="compositionally biased region" description="Acidic residues" evidence="3">
    <location>
        <begin position="373"/>
        <end position="405"/>
    </location>
</feature>
<dbReference type="EMBL" id="MBDO02000102">
    <property type="protein sequence ID" value="RLN63200.1"/>
    <property type="molecule type" value="Genomic_DNA"/>
</dbReference>
<accession>A0A3F2RS29</accession>
<dbReference type="PANTHER" id="PTHR13129:SF4">
    <property type="entry name" value="DDB1- AND CUL4-ASSOCIATED FACTOR 1"/>
    <property type="match status" value="1"/>
</dbReference>
<comment type="subcellular location">
    <subcellularLocation>
        <location evidence="1">Nucleus</location>
    </subcellularLocation>
</comment>
<proteinExistence type="predicted"/>
<gene>
    <name evidence="4" type="ORF">BBJ29_007650</name>
    <name evidence="5" type="ORF">BBP00_00004298</name>
</gene>
<evidence type="ECO:0000313" key="7">
    <source>
        <dbReference type="Proteomes" id="UP000284657"/>
    </source>
</evidence>
<dbReference type="GO" id="GO:0005634">
    <property type="term" value="C:nucleus"/>
    <property type="evidence" value="ECO:0007669"/>
    <property type="project" value="UniProtKB-SubCell"/>
</dbReference>
<dbReference type="FunFam" id="2.130.10.10:FF:003648">
    <property type="entry name" value="Uncharacterized protein"/>
    <property type="match status" value="1"/>
</dbReference>
<dbReference type="OrthoDB" id="27563at2759"/>
<evidence type="ECO:0000313" key="5">
    <source>
        <dbReference type="EMBL" id="RLN63200.1"/>
    </source>
</evidence>
<dbReference type="PANTHER" id="PTHR13129">
    <property type="entry name" value="VPRBP PROTEIN-RELATED"/>
    <property type="match status" value="1"/>
</dbReference>
<dbReference type="Proteomes" id="UP000284657">
    <property type="component" value="Unassembled WGS sequence"/>
</dbReference>
<protein>
    <recommendedName>
        <fullName evidence="8">Anaphase-promoting complex subunit 4 WD40 domain-containing protein</fullName>
    </recommendedName>
</protein>
<dbReference type="Gene3D" id="2.130.10.10">
    <property type="entry name" value="YVTN repeat-like/Quinoprotein amine dehydrogenase"/>
    <property type="match status" value="1"/>
</dbReference>
<dbReference type="SUPFAM" id="SSF50998">
    <property type="entry name" value="Quinoprotein alcohol dehydrogenase-like"/>
    <property type="match status" value="1"/>
</dbReference>
<reference evidence="6 7" key="1">
    <citation type="submission" date="2018-07" db="EMBL/GenBank/DDBJ databases">
        <title>Genome sequencing of oomycete isolates from Chile give support for New Zealand origin for Phytophthora kernoviae and make available the first Nothophytophthora sp. genome.</title>
        <authorList>
            <person name="Studholme D.J."/>
            <person name="Sanfuentes E."/>
            <person name="Panda P."/>
            <person name="Hill R."/>
            <person name="Sambles C."/>
            <person name="Grant M."/>
            <person name="Williams N.M."/>
            <person name="Mcdougal R.L."/>
        </authorList>
    </citation>
    <scope>NUCLEOTIDE SEQUENCE [LARGE SCALE GENOMIC DNA]</scope>
    <source>
        <strain evidence="5">Chile6</strain>
        <strain evidence="4">Chile7</strain>
    </source>
</reference>
<dbReference type="InterPro" id="IPR011047">
    <property type="entry name" value="Quinoprotein_ADH-like_sf"/>
</dbReference>
<evidence type="ECO:0000313" key="4">
    <source>
        <dbReference type="EMBL" id="RLN46178.1"/>
    </source>
</evidence>
<name>A0A3F2RS29_9STRA</name>
<evidence type="ECO:0000256" key="1">
    <source>
        <dbReference type="ARBA" id="ARBA00004123"/>
    </source>
</evidence>
<evidence type="ECO:0000313" key="6">
    <source>
        <dbReference type="Proteomes" id="UP000277300"/>
    </source>
</evidence>
<dbReference type="InterPro" id="IPR015943">
    <property type="entry name" value="WD40/YVTN_repeat-like_dom_sf"/>
</dbReference>
<dbReference type="AlphaFoldDB" id="A0A3F2RS29"/>
<dbReference type="GO" id="GO:0016567">
    <property type="term" value="P:protein ubiquitination"/>
    <property type="evidence" value="ECO:0007669"/>
    <property type="project" value="InterPro"/>
</dbReference>
<sequence length="444" mass="49381">MLIGNHDGELRVFNIETDSVVEEWTCHSPSSAIVDLETNESSSMGVQSRLILSGVVALSDVADNEIALWDANDMSALTERWRFKGALRPKFNHYGDRIVALDARHNDNESELDGDLSVKGAVVLDIATGEVSCDLNDTMRSNDYGSETNCCFSPCDGTILTDGMLWDARIPTRALYKFDKLSNVGYGFFHPNGNEVIINSAVWDLRTYRLLRMVPAMDKCCVKFNPSGSVLFAYYPYAGGDHLVRRKSKLKSWFRVLDARDYKDITTIDLGRPIFDLSMNTKNTQLSIVEGRYLEAGDVDDDDSISRIYDVGRKRPSEDDSDAEDGEDENTLDDDEYDDESASSDDDDSTDEDEDDMEEEDDATSDSNSEVSGSEEDGAEGDEDDEDGDDAQILAIEDDSSDEDGNGSILSTHDIGYLLELPDTTYYEIHGQYSSDEDDAEDDE</sequence>
<organism evidence="5 6">
    <name type="scientific">Phytophthora kernoviae</name>
    <dbReference type="NCBI Taxonomy" id="325452"/>
    <lineage>
        <taxon>Eukaryota</taxon>
        <taxon>Sar</taxon>
        <taxon>Stramenopiles</taxon>
        <taxon>Oomycota</taxon>
        <taxon>Peronosporomycetes</taxon>
        <taxon>Peronosporales</taxon>
        <taxon>Peronosporaceae</taxon>
        <taxon>Phytophthora</taxon>
    </lineage>
</organism>
<feature type="compositionally biased region" description="Acidic residues" evidence="3">
    <location>
        <begin position="319"/>
        <end position="364"/>
    </location>
</feature>
<dbReference type="InterPro" id="IPR033270">
    <property type="entry name" value="VPRBP/DCAF1"/>
</dbReference>